<proteinExistence type="predicted"/>
<dbReference type="AlphaFoldDB" id="A0A934IIV9"/>
<gene>
    <name evidence="1" type="ORF">ILP92_13885</name>
</gene>
<accession>A0A934IIV9</accession>
<keyword evidence="2" id="KW-1185">Reference proteome</keyword>
<dbReference type="InterPro" id="IPR038026">
    <property type="entry name" value="MtlR-like_sf"/>
</dbReference>
<dbReference type="Gene3D" id="1.20.120.330">
    <property type="entry name" value="Nucleotidyltransferases domain 2"/>
    <property type="match status" value="1"/>
</dbReference>
<protein>
    <recommendedName>
        <fullName evidence="3">Mannitol repressor</fullName>
    </recommendedName>
</protein>
<dbReference type="SUPFAM" id="SSF158668">
    <property type="entry name" value="MtlR-like"/>
    <property type="match status" value="1"/>
</dbReference>
<evidence type="ECO:0000313" key="1">
    <source>
        <dbReference type="EMBL" id="MBJ3763842.1"/>
    </source>
</evidence>
<reference evidence="1" key="1">
    <citation type="submission" date="2020-12" db="EMBL/GenBank/DDBJ databases">
        <title>Bacterial taxonomy.</title>
        <authorList>
            <person name="Pan X."/>
        </authorList>
    </citation>
    <scope>NUCLEOTIDE SEQUENCE</scope>
    <source>
        <strain evidence="1">KCTC 52957</strain>
    </source>
</reference>
<organism evidence="1 2">
    <name type="scientific">Palleronia pontilimi</name>
    <dbReference type="NCBI Taxonomy" id="1964209"/>
    <lineage>
        <taxon>Bacteria</taxon>
        <taxon>Pseudomonadati</taxon>
        <taxon>Pseudomonadota</taxon>
        <taxon>Alphaproteobacteria</taxon>
        <taxon>Rhodobacterales</taxon>
        <taxon>Roseobacteraceae</taxon>
        <taxon>Palleronia</taxon>
    </lineage>
</organism>
<dbReference type="InterPro" id="IPR007761">
    <property type="entry name" value="MtlR-like"/>
</dbReference>
<evidence type="ECO:0000313" key="2">
    <source>
        <dbReference type="Proteomes" id="UP000642488"/>
    </source>
</evidence>
<name>A0A934IIV9_9RHOB</name>
<sequence>MQYTQEYMALMKQEAPHMMDHLRYLEVLSEESNRGAVLVTASMLDDVLTKLLFARLVEGKSSAKLLNGFNAPLGTFSAKVAAARAIGLISEEWRRELDLLRAIRNEFAHSVTATLGDESILNKCNELSLCLPEKATDAEGARTRYWMSATAILMNSLNALHEGTVVRIIPIGCQPAC</sequence>
<dbReference type="RefSeq" id="WP_198917012.1">
    <property type="nucleotide sequence ID" value="NZ_JAEKPD010000014.1"/>
</dbReference>
<dbReference type="Proteomes" id="UP000642488">
    <property type="component" value="Unassembled WGS sequence"/>
</dbReference>
<dbReference type="PANTHER" id="PTHR37941">
    <property type="entry name" value="FUMARASE E-RELATED"/>
    <property type="match status" value="1"/>
</dbReference>
<evidence type="ECO:0008006" key="3">
    <source>
        <dbReference type="Google" id="ProtNLM"/>
    </source>
</evidence>
<dbReference type="GO" id="GO:0045892">
    <property type="term" value="P:negative regulation of DNA-templated transcription"/>
    <property type="evidence" value="ECO:0007669"/>
    <property type="project" value="TreeGrafter"/>
</dbReference>
<dbReference type="EMBL" id="JAEKPD010000014">
    <property type="protein sequence ID" value="MBJ3763842.1"/>
    <property type="molecule type" value="Genomic_DNA"/>
</dbReference>
<comment type="caution">
    <text evidence="1">The sequence shown here is derived from an EMBL/GenBank/DDBJ whole genome shotgun (WGS) entry which is preliminary data.</text>
</comment>
<dbReference type="PANTHER" id="PTHR37941:SF1">
    <property type="entry name" value="FUMARASE E-RELATED"/>
    <property type="match status" value="1"/>
</dbReference>